<dbReference type="InterPro" id="IPR051336">
    <property type="entry name" value="RhoGEF_Guanine_NuclExch_SF"/>
</dbReference>
<dbReference type="GO" id="GO:0019898">
    <property type="term" value="C:extrinsic component of membrane"/>
    <property type="evidence" value="ECO:0007669"/>
    <property type="project" value="TreeGrafter"/>
</dbReference>
<dbReference type="GO" id="GO:0005737">
    <property type="term" value="C:cytoplasm"/>
    <property type="evidence" value="ECO:0007669"/>
    <property type="project" value="TreeGrafter"/>
</dbReference>
<gene>
    <name evidence="2" type="ORF">SVUK_LOCUS8825</name>
</gene>
<evidence type="ECO:0000313" key="3">
    <source>
        <dbReference type="Proteomes" id="UP000270094"/>
    </source>
</evidence>
<dbReference type="OrthoDB" id="5808780at2759"/>
<keyword evidence="3" id="KW-1185">Reference proteome</keyword>
<reference evidence="2 3" key="1">
    <citation type="submission" date="2018-11" db="EMBL/GenBank/DDBJ databases">
        <authorList>
            <consortium name="Pathogen Informatics"/>
        </authorList>
    </citation>
    <scope>NUCLEOTIDE SEQUENCE [LARGE SCALE GENOMIC DNA]</scope>
</reference>
<organism evidence="2 3">
    <name type="scientific">Strongylus vulgaris</name>
    <name type="common">Blood worm</name>
    <dbReference type="NCBI Taxonomy" id="40348"/>
    <lineage>
        <taxon>Eukaryota</taxon>
        <taxon>Metazoa</taxon>
        <taxon>Ecdysozoa</taxon>
        <taxon>Nematoda</taxon>
        <taxon>Chromadorea</taxon>
        <taxon>Rhabditida</taxon>
        <taxon>Rhabditina</taxon>
        <taxon>Rhabditomorpha</taxon>
        <taxon>Strongyloidea</taxon>
        <taxon>Strongylidae</taxon>
        <taxon>Strongylus</taxon>
    </lineage>
</organism>
<name>A0A3P7JCM0_STRVU</name>
<proteinExistence type="predicted"/>
<dbReference type="EMBL" id="UYYB01032640">
    <property type="protein sequence ID" value="VDM73827.1"/>
    <property type="molecule type" value="Genomic_DNA"/>
</dbReference>
<evidence type="ECO:0000256" key="1">
    <source>
        <dbReference type="ARBA" id="ARBA00022658"/>
    </source>
</evidence>
<protein>
    <recommendedName>
        <fullName evidence="4">CRAL-TRIO domain-containing protein</fullName>
    </recommendedName>
</protein>
<dbReference type="Proteomes" id="UP000270094">
    <property type="component" value="Unassembled WGS sequence"/>
</dbReference>
<accession>A0A3P7JCM0</accession>
<sequence>MRGKHAYNNVRPILKAINYLCETTSGINVMILIIKPDTFWEKQKANMLIGSWSFEVHMVSIDALVKFVDPNQLIRDLGGSFPYDHDDWLDTRLELERWIWQVSEVMRNLECQRRSMMEAQSPVDVATAEAALSQHSSIKKTIFTIPVERLQSESERIAERINRAQCGISNPDLISSIPHMVNLLTSLRGLKWDSSHVL</sequence>
<evidence type="ECO:0008006" key="4">
    <source>
        <dbReference type="Google" id="ProtNLM"/>
    </source>
</evidence>
<dbReference type="AlphaFoldDB" id="A0A3P7JCM0"/>
<dbReference type="GO" id="GO:0005085">
    <property type="term" value="F:guanyl-nucleotide exchange factor activity"/>
    <property type="evidence" value="ECO:0007669"/>
    <property type="project" value="UniProtKB-KW"/>
</dbReference>
<evidence type="ECO:0000313" key="2">
    <source>
        <dbReference type="EMBL" id="VDM73827.1"/>
    </source>
</evidence>
<dbReference type="GO" id="GO:0007411">
    <property type="term" value="P:axon guidance"/>
    <property type="evidence" value="ECO:0007669"/>
    <property type="project" value="TreeGrafter"/>
</dbReference>
<dbReference type="PANTHER" id="PTHR22826:SF106">
    <property type="entry name" value="TRIO, ISOFORM A"/>
    <property type="match status" value="1"/>
</dbReference>
<dbReference type="PANTHER" id="PTHR22826">
    <property type="entry name" value="RHO GUANINE EXCHANGE FACTOR-RELATED"/>
    <property type="match status" value="1"/>
</dbReference>
<keyword evidence="1" id="KW-0344">Guanine-nucleotide releasing factor</keyword>